<dbReference type="Proteomes" id="UP000282654">
    <property type="component" value="Unassembled WGS sequence"/>
</dbReference>
<protein>
    <submittedName>
        <fullName evidence="1">Uncharacterized protein</fullName>
    </submittedName>
</protein>
<comment type="caution">
    <text evidence="1">The sequence shown here is derived from an EMBL/GenBank/DDBJ whole genome shotgun (WGS) entry which is preliminary data.</text>
</comment>
<accession>A0A3N5AX90</accession>
<gene>
    <name evidence="1" type="ORF">EDD75_0364</name>
</gene>
<dbReference type="OrthoDB" id="9890778at2"/>
<reference evidence="1 2" key="1">
    <citation type="submission" date="2018-11" db="EMBL/GenBank/DDBJ databases">
        <title>Genomic Encyclopedia of Type Strains, Phase IV (KMG-IV): sequencing the most valuable type-strain genomes for metagenomic binning, comparative biology and taxonomic classification.</title>
        <authorList>
            <person name="Goeker M."/>
        </authorList>
    </citation>
    <scope>NUCLEOTIDE SEQUENCE [LARGE SCALE GENOMIC DNA]</scope>
    <source>
        <strain evidence="1 2">DSM 102936</strain>
    </source>
</reference>
<sequence>MQNDIVKSLKEVFDAYAKYVRSRAEKRCVSDEESKSPFIGADTELSMHVETLRRLGETIINLSKLEN</sequence>
<evidence type="ECO:0000313" key="1">
    <source>
        <dbReference type="EMBL" id="RPF49547.1"/>
    </source>
</evidence>
<dbReference type="EMBL" id="RKRE01000001">
    <property type="protein sequence ID" value="RPF49547.1"/>
    <property type="molecule type" value="Genomic_DNA"/>
</dbReference>
<keyword evidence="2" id="KW-1185">Reference proteome</keyword>
<organism evidence="1 2">
    <name type="scientific">Thermodesulfitimonas autotrophica</name>
    <dbReference type="NCBI Taxonomy" id="1894989"/>
    <lineage>
        <taxon>Bacteria</taxon>
        <taxon>Bacillati</taxon>
        <taxon>Bacillota</taxon>
        <taxon>Clostridia</taxon>
        <taxon>Thermoanaerobacterales</taxon>
        <taxon>Thermoanaerobacteraceae</taxon>
        <taxon>Thermodesulfitimonas</taxon>
    </lineage>
</organism>
<proteinExistence type="predicted"/>
<name>A0A3N5AX90_9THEO</name>
<dbReference type="AlphaFoldDB" id="A0A3N5AX90"/>
<evidence type="ECO:0000313" key="2">
    <source>
        <dbReference type="Proteomes" id="UP000282654"/>
    </source>
</evidence>
<dbReference type="RefSeq" id="WP_123927161.1">
    <property type="nucleotide sequence ID" value="NZ_RKRE01000001.1"/>
</dbReference>